<proteinExistence type="predicted"/>
<reference evidence="2 3" key="1">
    <citation type="submission" date="2024-01" db="EMBL/GenBank/DDBJ databases">
        <title>Complete genome of Cladobotryum mycophilum ATHUM6906.</title>
        <authorList>
            <person name="Christinaki A.C."/>
            <person name="Myridakis A.I."/>
            <person name="Kouvelis V.N."/>
        </authorList>
    </citation>
    <scope>NUCLEOTIDE SEQUENCE [LARGE SCALE GENOMIC DNA]</scope>
    <source>
        <strain evidence="2 3">ATHUM6906</strain>
    </source>
</reference>
<gene>
    <name evidence="2" type="ORF">PT974_10839</name>
</gene>
<dbReference type="PANTHER" id="PTHR42673">
    <property type="entry name" value="MALEYLACETOACETATE ISOMERASE"/>
    <property type="match status" value="1"/>
</dbReference>
<evidence type="ECO:0000313" key="2">
    <source>
        <dbReference type="EMBL" id="KAK5989324.1"/>
    </source>
</evidence>
<accession>A0ABR0SAX9</accession>
<dbReference type="Gene3D" id="1.20.1050.10">
    <property type="match status" value="1"/>
</dbReference>
<name>A0ABR0SAX9_9HYPO</name>
<dbReference type="Pfam" id="PF02798">
    <property type="entry name" value="GST_N"/>
    <property type="match status" value="1"/>
</dbReference>
<organism evidence="2 3">
    <name type="scientific">Cladobotryum mycophilum</name>
    <dbReference type="NCBI Taxonomy" id="491253"/>
    <lineage>
        <taxon>Eukaryota</taxon>
        <taxon>Fungi</taxon>
        <taxon>Dikarya</taxon>
        <taxon>Ascomycota</taxon>
        <taxon>Pezizomycotina</taxon>
        <taxon>Sordariomycetes</taxon>
        <taxon>Hypocreomycetidae</taxon>
        <taxon>Hypocreales</taxon>
        <taxon>Hypocreaceae</taxon>
        <taxon>Cladobotryum</taxon>
    </lineage>
</organism>
<feature type="domain" description="GST N-terminal" evidence="1">
    <location>
        <begin position="26"/>
        <end position="112"/>
    </location>
</feature>
<dbReference type="EMBL" id="JAVFKD010000015">
    <property type="protein sequence ID" value="KAK5989324.1"/>
    <property type="molecule type" value="Genomic_DNA"/>
</dbReference>
<dbReference type="CDD" id="cd00570">
    <property type="entry name" value="GST_N_family"/>
    <property type="match status" value="1"/>
</dbReference>
<dbReference type="Proteomes" id="UP001338125">
    <property type="component" value="Unassembled WGS sequence"/>
</dbReference>
<dbReference type="InterPro" id="IPR036249">
    <property type="entry name" value="Thioredoxin-like_sf"/>
</dbReference>
<protein>
    <recommendedName>
        <fullName evidence="1">GST N-terminal domain-containing protein</fullName>
    </recommendedName>
</protein>
<evidence type="ECO:0000313" key="3">
    <source>
        <dbReference type="Proteomes" id="UP001338125"/>
    </source>
</evidence>
<comment type="caution">
    <text evidence="2">The sequence shown here is derived from an EMBL/GenBank/DDBJ whole genome shotgun (WGS) entry which is preliminary data.</text>
</comment>
<dbReference type="PANTHER" id="PTHR42673:SF4">
    <property type="entry name" value="MALEYLACETOACETATE ISOMERASE"/>
    <property type="match status" value="1"/>
</dbReference>
<sequence>MRGELHAKIDYDSFGINDSKVAAIMAKFTLYSFVGSQWVGVAHLALAEGGFTKDEYDLVEVDLGIADNFSPEYLAINPNGTVPSLTSPDLEKPLSESTDILRYINGFRGGNLIPKDAAAKAKVQAILDVVHSDEVGTNLILLQFRDAGELEGKKTSPFNDFVSNRQARLVKERAAHPEHPFYGPKSEENGVLHKLYVTDIGDEHHKFFKLTHDMYRDFAQGMEKLDQLLVLPYAAGNNVTEADFHVVPWLSHAMAGAGTDPKDVQNFEVLEKLIQKSVSGFKVGGKTREWWSNISSTKAFKEVFSTLH</sequence>
<dbReference type="SUPFAM" id="SSF47616">
    <property type="entry name" value="GST C-terminal domain-like"/>
    <property type="match status" value="1"/>
</dbReference>
<keyword evidence="3" id="KW-1185">Reference proteome</keyword>
<dbReference type="Gene3D" id="3.40.30.10">
    <property type="entry name" value="Glutaredoxin"/>
    <property type="match status" value="1"/>
</dbReference>
<dbReference type="InterPro" id="IPR036282">
    <property type="entry name" value="Glutathione-S-Trfase_C_sf"/>
</dbReference>
<dbReference type="PROSITE" id="PS50404">
    <property type="entry name" value="GST_NTER"/>
    <property type="match status" value="1"/>
</dbReference>
<dbReference type="SUPFAM" id="SSF52833">
    <property type="entry name" value="Thioredoxin-like"/>
    <property type="match status" value="1"/>
</dbReference>
<dbReference type="InterPro" id="IPR004045">
    <property type="entry name" value="Glutathione_S-Trfase_N"/>
</dbReference>
<evidence type="ECO:0000259" key="1">
    <source>
        <dbReference type="PROSITE" id="PS50404"/>
    </source>
</evidence>